<evidence type="ECO:0000313" key="2">
    <source>
        <dbReference type="EMBL" id="CAG5095423.1"/>
    </source>
</evidence>
<proteinExistence type="predicted"/>
<evidence type="ECO:0000256" key="1">
    <source>
        <dbReference type="SAM" id="MobiDB-lite"/>
    </source>
</evidence>
<keyword evidence="3" id="KW-1185">Reference proteome</keyword>
<dbReference type="EMBL" id="CAJNRD030001121">
    <property type="protein sequence ID" value="CAG5095423.1"/>
    <property type="molecule type" value="Genomic_DNA"/>
</dbReference>
<sequence>MEARSCRDKPQLIIIYFRSGFPRNTHQCTQVSPPFITPHSINGRLPRAVSSIINNLPDIYRFFQSKIPSNNVIKENNITDKTECPNFILVLIFIPHKIGGSDNFFNCFPKESCILNPKAKIKSSIRIGIDVAFDVSLMTINQIAGAFRILNKGSLSTMDSLDAIENANSDDNETHEETTRNVGQEETSSELQHHLQTDTEYSAR</sequence>
<feature type="region of interest" description="Disordered" evidence="1">
    <location>
        <begin position="166"/>
        <end position="204"/>
    </location>
</feature>
<gene>
    <name evidence="2" type="ORF">HICCMSTLAB_LOCUS7701</name>
</gene>
<dbReference type="AlphaFoldDB" id="A0A8J2MTW6"/>
<reference evidence="2" key="1">
    <citation type="submission" date="2021-04" db="EMBL/GenBank/DDBJ databases">
        <authorList>
            <person name="Chebbi M.A.C M."/>
        </authorList>
    </citation>
    <scope>NUCLEOTIDE SEQUENCE</scope>
</reference>
<organism evidence="2 3">
    <name type="scientific">Cotesia congregata</name>
    <name type="common">Parasitoid wasp</name>
    <name type="synonym">Apanteles congregatus</name>
    <dbReference type="NCBI Taxonomy" id="51543"/>
    <lineage>
        <taxon>Eukaryota</taxon>
        <taxon>Metazoa</taxon>
        <taxon>Ecdysozoa</taxon>
        <taxon>Arthropoda</taxon>
        <taxon>Hexapoda</taxon>
        <taxon>Insecta</taxon>
        <taxon>Pterygota</taxon>
        <taxon>Neoptera</taxon>
        <taxon>Endopterygota</taxon>
        <taxon>Hymenoptera</taxon>
        <taxon>Apocrita</taxon>
        <taxon>Ichneumonoidea</taxon>
        <taxon>Braconidae</taxon>
        <taxon>Microgastrinae</taxon>
        <taxon>Cotesia</taxon>
    </lineage>
</organism>
<evidence type="ECO:0000313" key="3">
    <source>
        <dbReference type="Proteomes" id="UP000786811"/>
    </source>
</evidence>
<accession>A0A8J2MTW6</accession>
<comment type="caution">
    <text evidence="2">The sequence shown here is derived from an EMBL/GenBank/DDBJ whole genome shotgun (WGS) entry which is preliminary data.</text>
</comment>
<feature type="compositionally biased region" description="Polar residues" evidence="1">
    <location>
        <begin position="180"/>
        <end position="190"/>
    </location>
</feature>
<feature type="compositionally biased region" description="Basic and acidic residues" evidence="1">
    <location>
        <begin position="191"/>
        <end position="204"/>
    </location>
</feature>
<name>A0A8J2MTW6_COTCN</name>
<dbReference type="Proteomes" id="UP000786811">
    <property type="component" value="Unassembled WGS sequence"/>
</dbReference>
<protein>
    <submittedName>
        <fullName evidence="2">Uncharacterized protein</fullName>
    </submittedName>
</protein>